<gene>
    <name evidence="1" type="ORF">SY85_04050</name>
</gene>
<dbReference type="AlphaFoldDB" id="A0A172TS30"/>
<protein>
    <recommendedName>
        <fullName evidence="3">DUF3606 domain-containing protein</fullName>
    </recommendedName>
</protein>
<organism evidence="1 2">
    <name type="scientific">Flavisolibacter tropicus</name>
    <dbReference type="NCBI Taxonomy" id="1492898"/>
    <lineage>
        <taxon>Bacteria</taxon>
        <taxon>Pseudomonadati</taxon>
        <taxon>Bacteroidota</taxon>
        <taxon>Chitinophagia</taxon>
        <taxon>Chitinophagales</taxon>
        <taxon>Chitinophagaceae</taxon>
        <taxon>Flavisolibacter</taxon>
    </lineage>
</organism>
<dbReference type="RefSeq" id="WP_066401926.1">
    <property type="nucleotide sequence ID" value="NZ_CP011390.1"/>
</dbReference>
<dbReference type="EMBL" id="CP011390">
    <property type="protein sequence ID" value="ANE49788.1"/>
    <property type="molecule type" value="Genomic_DNA"/>
</dbReference>
<reference evidence="2" key="1">
    <citation type="submission" date="2015-01" db="EMBL/GenBank/DDBJ databases">
        <title>Flavisolibacter sp./LCS9/ whole genome sequencing.</title>
        <authorList>
            <person name="Kim M.K."/>
            <person name="Srinivasan S."/>
            <person name="Lee J.-J."/>
        </authorList>
    </citation>
    <scope>NUCLEOTIDE SEQUENCE [LARGE SCALE GENOMIC DNA]</scope>
    <source>
        <strain evidence="2">LCS9</strain>
    </source>
</reference>
<proteinExistence type="predicted"/>
<sequence length="63" mass="7558">MYNYTSFISSTDRFGVFGTEEYQIQKLARRLKAPIEDILKAIQEVGFDQDEIEEYIRDRYNRS</sequence>
<accession>A0A172TS30</accession>
<dbReference type="KEGG" id="fla:SY85_04050"/>
<dbReference type="Proteomes" id="UP000077177">
    <property type="component" value="Chromosome"/>
</dbReference>
<keyword evidence="2" id="KW-1185">Reference proteome</keyword>
<evidence type="ECO:0008006" key="3">
    <source>
        <dbReference type="Google" id="ProtNLM"/>
    </source>
</evidence>
<reference evidence="1 2" key="2">
    <citation type="journal article" date="2016" name="Int. J. Syst. Evol. Microbiol.">
        <title>Flavisolibacter tropicus sp. nov., isolated from tropical soil.</title>
        <authorList>
            <person name="Lee J.J."/>
            <person name="Kang M.S."/>
            <person name="Kim G.S."/>
            <person name="Lee C.S."/>
            <person name="Lim S."/>
            <person name="Lee J."/>
            <person name="Roh S.H."/>
            <person name="Kang H."/>
            <person name="Ha J.M."/>
            <person name="Bae S."/>
            <person name="Jung H.Y."/>
            <person name="Kim M.K."/>
        </authorList>
    </citation>
    <scope>NUCLEOTIDE SEQUENCE [LARGE SCALE GENOMIC DNA]</scope>
    <source>
        <strain evidence="1 2">LCS9</strain>
    </source>
</reference>
<dbReference type="OrthoDB" id="9935623at2"/>
<evidence type="ECO:0000313" key="1">
    <source>
        <dbReference type="EMBL" id="ANE49788.1"/>
    </source>
</evidence>
<evidence type="ECO:0000313" key="2">
    <source>
        <dbReference type="Proteomes" id="UP000077177"/>
    </source>
</evidence>
<name>A0A172TS30_9BACT</name>